<keyword evidence="12 19" id="KW-0675">Receptor</keyword>
<protein>
    <submittedName>
        <fullName evidence="19">TonB-dependent receptor</fullName>
    </submittedName>
</protein>
<keyword evidence="8" id="KW-0408">Iron</keyword>
<evidence type="ECO:0000256" key="4">
    <source>
        <dbReference type="ARBA" id="ARBA00022452"/>
    </source>
</evidence>
<name>A0A9E6N0S2_9PROT</name>
<comment type="subcellular location">
    <subcellularLocation>
        <location evidence="1 14">Cell outer membrane</location>
        <topology evidence="1 14">Multi-pass membrane protein</topology>
    </subcellularLocation>
</comment>
<evidence type="ECO:0000256" key="9">
    <source>
        <dbReference type="ARBA" id="ARBA00023065"/>
    </source>
</evidence>
<evidence type="ECO:0000256" key="1">
    <source>
        <dbReference type="ARBA" id="ARBA00004571"/>
    </source>
</evidence>
<dbReference type="RefSeq" id="WP_273145994.1">
    <property type="nucleotide sequence ID" value="NZ_CP053675.1"/>
</dbReference>
<gene>
    <name evidence="19" type="ORF">JZL65_06630</name>
</gene>
<dbReference type="PANTHER" id="PTHR32552:SF68">
    <property type="entry name" value="FERRICHROME OUTER MEMBRANE TRANSPORTER_PHAGE RECEPTOR"/>
    <property type="match status" value="1"/>
</dbReference>
<dbReference type="InterPro" id="IPR037066">
    <property type="entry name" value="Plug_dom_sf"/>
</dbReference>
<dbReference type="SUPFAM" id="SSF56935">
    <property type="entry name" value="Porins"/>
    <property type="match status" value="1"/>
</dbReference>
<evidence type="ECO:0000256" key="16">
    <source>
        <dbReference type="SAM" id="MobiDB-lite"/>
    </source>
</evidence>
<sequence>MYKKKFRLRPLISGLFHASMLTALPGTLWAYDLGSVSSGAGNSNEAIPPAESASANAPTQGSLTATEPQSVINRNYIENTQTGASTYVDNAAIAPGVWSVSPNGPGGSDQAGLVMRSFQDGQYNVTFDGIPFADGADFTHHVNTYFLGQDTGEVTVDRGPGRASTVGDATYGGTIALRSNDPQGDPTATVRSQIGSFNSRLVGFQYDTGVMQNYGDASGFIDYNHYQTDGALTNGNERRGNVFAKFIKPLNEDTAITVVAMQNNTYQNASPGATAQQISQYGSHYGLNQNPLSTAYVGYNNDQFTSNFDYIGLQTRFGDWKIDNKVYTTSYAHNAMNGNNPNGASGQTLAGAGNGLLLSGGNTALGSNIAGVTGLTAYTSYGDILRATRALGNDDLNFGLWIERQLHQSWTNNVDLSTGGLGSIVNQAGVANGGNQAETSSMNTIQPYVEYIWRPTSKWSITPGLKLNDFTRTYNAAYDTTVGGAFAYSHSWAAALPSLDAHYYVSDNWSAYGQAAEGFVAPMLFGSFYNANQPIQPNTSAGASYLAPEKTMNYQLGTVFKSSKLTASADVYYITNNNQSQQSAVGNLITIQNVGAVHFQGVEGEATYNLGSGFNAYGNYSLNSYTSAIPILNAPQNTAALGMLYEHNKTNASLIAKEIGSRWGGQDVNGNYVHFGSYTTVNLATGYNFGSLGWAKDAKLEFQLDDLFNRTDSIAYAGSTQGNNALYWTLPGRMFSLNLSAGF</sequence>
<dbReference type="Gene3D" id="2.40.170.20">
    <property type="entry name" value="TonB-dependent receptor, beta-barrel domain"/>
    <property type="match status" value="1"/>
</dbReference>
<keyword evidence="6 14" id="KW-0812">Transmembrane</keyword>
<dbReference type="GO" id="GO:0009279">
    <property type="term" value="C:cell outer membrane"/>
    <property type="evidence" value="ECO:0007669"/>
    <property type="project" value="UniProtKB-SubCell"/>
</dbReference>
<dbReference type="Gene3D" id="2.170.130.10">
    <property type="entry name" value="TonB-dependent receptor, plug domain"/>
    <property type="match status" value="1"/>
</dbReference>
<feature type="compositionally biased region" description="Polar residues" evidence="16">
    <location>
        <begin position="53"/>
        <end position="68"/>
    </location>
</feature>
<dbReference type="InterPro" id="IPR000531">
    <property type="entry name" value="Beta-barrel_TonB"/>
</dbReference>
<dbReference type="Pfam" id="PF07715">
    <property type="entry name" value="Plug"/>
    <property type="match status" value="1"/>
</dbReference>
<keyword evidence="9" id="KW-0406">Ion transport</keyword>
<dbReference type="GO" id="GO:0015344">
    <property type="term" value="F:siderophore uptake transmembrane transporter activity"/>
    <property type="evidence" value="ECO:0007669"/>
    <property type="project" value="TreeGrafter"/>
</dbReference>
<evidence type="ECO:0000256" key="8">
    <source>
        <dbReference type="ARBA" id="ARBA00023004"/>
    </source>
</evidence>
<dbReference type="InterPro" id="IPR012910">
    <property type="entry name" value="Plug_dom"/>
</dbReference>
<evidence type="ECO:0000259" key="17">
    <source>
        <dbReference type="Pfam" id="PF00593"/>
    </source>
</evidence>
<dbReference type="PROSITE" id="PS52016">
    <property type="entry name" value="TONB_DEPENDENT_REC_3"/>
    <property type="match status" value="1"/>
</dbReference>
<dbReference type="EMBL" id="CP071137">
    <property type="protein sequence ID" value="QWY78732.1"/>
    <property type="molecule type" value="Genomic_DNA"/>
</dbReference>
<evidence type="ECO:0000313" key="20">
    <source>
        <dbReference type="Proteomes" id="UP000683551"/>
    </source>
</evidence>
<feature type="domain" description="TonB-dependent receptor plug" evidence="18">
    <location>
        <begin position="66"/>
        <end position="172"/>
    </location>
</feature>
<evidence type="ECO:0000256" key="12">
    <source>
        <dbReference type="ARBA" id="ARBA00023170"/>
    </source>
</evidence>
<keyword evidence="3 14" id="KW-0813">Transport</keyword>
<evidence type="ECO:0000256" key="7">
    <source>
        <dbReference type="ARBA" id="ARBA00022729"/>
    </source>
</evidence>
<feature type="region of interest" description="Disordered" evidence="16">
    <location>
        <begin position="40"/>
        <end position="68"/>
    </location>
</feature>
<evidence type="ECO:0000256" key="2">
    <source>
        <dbReference type="ARBA" id="ARBA00009810"/>
    </source>
</evidence>
<proteinExistence type="inferred from homology"/>
<evidence type="ECO:0000256" key="13">
    <source>
        <dbReference type="ARBA" id="ARBA00023237"/>
    </source>
</evidence>
<evidence type="ECO:0000256" key="5">
    <source>
        <dbReference type="ARBA" id="ARBA00022496"/>
    </source>
</evidence>
<dbReference type="AlphaFoldDB" id="A0A9E6N0S2"/>
<evidence type="ECO:0000256" key="6">
    <source>
        <dbReference type="ARBA" id="ARBA00022692"/>
    </source>
</evidence>
<evidence type="ECO:0000256" key="14">
    <source>
        <dbReference type="PROSITE-ProRule" id="PRU01360"/>
    </source>
</evidence>
<keyword evidence="10 15" id="KW-0798">TonB box</keyword>
<feature type="domain" description="TonB-dependent receptor-like beta-barrel" evidence="17">
    <location>
        <begin position="270"/>
        <end position="700"/>
    </location>
</feature>
<comment type="similarity">
    <text evidence="2 14 15">Belongs to the TonB-dependent receptor family.</text>
</comment>
<dbReference type="Proteomes" id="UP000683551">
    <property type="component" value="Chromosome"/>
</dbReference>
<keyword evidence="11 14" id="KW-0472">Membrane</keyword>
<accession>A0A9E6N0S2</accession>
<keyword evidence="4 14" id="KW-1134">Transmembrane beta strand</keyword>
<evidence type="ECO:0000256" key="11">
    <source>
        <dbReference type="ARBA" id="ARBA00023136"/>
    </source>
</evidence>
<evidence type="ECO:0000313" key="19">
    <source>
        <dbReference type="EMBL" id="QWY78732.1"/>
    </source>
</evidence>
<dbReference type="PANTHER" id="PTHR32552">
    <property type="entry name" value="FERRICHROME IRON RECEPTOR-RELATED"/>
    <property type="match status" value="1"/>
</dbReference>
<keyword evidence="7" id="KW-0732">Signal</keyword>
<evidence type="ECO:0000256" key="15">
    <source>
        <dbReference type="RuleBase" id="RU003357"/>
    </source>
</evidence>
<keyword evidence="5" id="KW-0410">Iron transport</keyword>
<reference evidence="19" key="1">
    <citation type="submission" date="2021-02" db="EMBL/GenBank/DDBJ databases">
        <title>Comparative genomics of Ferrovum myxofaciens strains, predominant extremophile bacteria forming large biofilm stalactites in acid mine ecosystems.</title>
        <authorList>
            <person name="Burkartova K."/>
            <person name="Ridl J."/>
            <person name="Pajer P."/>
            <person name="Falteisek L."/>
        </authorList>
    </citation>
    <scope>NUCLEOTIDE SEQUENCE</scope>
    <source>
        <strain evidence="19">MI1III</strain>
    </source>
</reference>
<organism evidence="19 20">
    <name type="scientific">Ferrovum myxofaciens</name>
    <dbReference type="NCBI Taxonomy" id="416213"/>
    <lineage>
        <taxon>Bacteria</taxon>
        <taxon>Pseudomonadati</taxon>
        <taxon>Pseudomonadota</taxon>
        <taxon>Betaproteobacteria</taxon>
        <taxon>Ferrovales</taxon>
        <taxon>Ferrovaceae</taxon>
        <taxon>Ferrovum</taxon>
    </lineage>
</organism>
<evidence type="ECO:0000259" key="18">
    <source>
        <dbReference type="Pfam" id="PF07715"/>
    </source>
</evidence>
<dbReference type="Pfam" id="PF00593">
    <property type="entry name" value="TonB_dep_Rec_b-barrel"/>
    <property type="match status" value="1"/>
</dbReference>
<dbReference type="InterPro" id="IPR036942">
    <property type="entry name" value="Beta-barrel_TonB_sf"/>
</dbReference>
<evidence type="ECO:0000256" key="3">
    <source>
        <dbReference type="ARBA" id="ARBA00022448"/>
    </source>
</evidence>
<evidence type="ECO:0000256" key="10">
    <source>
        <dbReference type="ARBA" id="ARBA00023077"/>
    </source>
</evidence>
<keyword evidence="13 14" id="KW-0998">Cell outer membrane</keyword>
<dbReference type="InterPro" id="IPR039426">
    <property type="entry name" value="TonB-dep_rcpt-like"/>
</dbReference>